<reference evidence="2" key="1">
    <citation type="submission" date="2020-09" db="EMBL/GenBank/DDBJ databases">
        <authorList>
            <person name="Kim M.K."/>
        </authorList>
    </citation>
    <scope>NUCLEOTIDE SEQUENCE</scope>
    <source>
        <strain evidence="2">BT702</strain>
    </source>
</reference>
<feature type="domain" description="Double-GTPase 2" evidence="1">
    <location>
        <begin position="77"/>
        <end position="284"/>
    </location>
</feature>
<dbReference type="InterPro" id="IPR027417">
    <property type="entry name" value="P-loop_NTPase"/>
</dbReference>
<accession>A0A927GAQ3</accession>
<dbReference type="InterPro" id="IPR045528">
    <property type="entry name" value="DO-GTPase2"/>
</dbReference>
<evidence type="ECO:0000259" key="1">
    <source>
        <dbReference type="Pfam" id="PF19993"/>
    </source>
</evidence>
<keyword evidence="3" id="KW-1185">Reference proteome</keyword>
<dbReference type="Pfam" id="PF19993">
    <property type="entry name" value="DO-GTPase2"/>
    <property type="match status" value="1"/>
</dbReference>
<dbReference type="RefSeq" id="WP_190892825.1">
    <property type="nucleotide sequence ID" value="NZ_JACWZY010000056.1"/>
</dbReference>
<dbReference type="Proteomes" id="UP000598820">
    <property type="component" value="Unassembled WGS sequence"/>
</dbReference>
<protein>
    <recommendedName>
        <fullName evidence="1">Double-GTPase 2 domain-containing protein</fullName>
    </recommendedName>
</protein>
<organism evidence="2 3">
    <name type="scientific">Spirosoma profusum</name>
    <dbReference type="NCBI Taxonomy" id="2771354"/>
    <lineage>
        <taxon>Bacteria</taxon>
        <taxon>Pseudomonadati</taxon>
        <taxon>Bacteroidota</taxon>
        <taxon>Cytophagia</taxon>
        <taxon>Cytophagales</taxon>
        <taxon>Cytophagaceae</taxon>
        <taxon>Spirosoma</taxon>
    </lineage>
</organism>
<proteinExistence type="predicted"/>
<sequence length="327" mass="36700">MPLSCTNPNCYPQDRECQEGCRPFNQCPNLSRNENAPDANPTEASTTELDGQRVNWTGSAMGLTDLQSLTARSRILLIGLVGMENAGKTTFLALLYSLLRRGQSINYYRFAGSYTLSGWELITSFLTFENGSNQVTFPPHTSRNAGRIPGLLHLALKNKADYLLDVVFTDAPGEWFNEWRSYRQADNAVGAEWIHHHGDGFLLFADCEELAGINRGITRTNIQMIADRLVVNLGSKPLGLVWSKSDVENTRPAMREKIQSHIQTKAPQHYQEFSVSVMQNDPQWHQQVLQAVGWLLDTIEHAADQQVPTIPLADTDDLFLLRRSVLV</sequence>
<dbReference type="SUPFAM" id="SSF52540">
    <property type="entry name" value="P-loop containing nucleoside triphosphate hydrolases"/>
    <property type="match status" value="1"/>
</dbReference>
<evidence type="ECO:0000313" key="3">
    <source>
        <dbReference type="Proteomes" id="UP000598820"/>
    </source>
</evidence>
<name>A0A927GAQ3_9BACT</name>
<dbReference type="EMBL" id="JACWZY010000056">
    <property type="protein sequence ID" value="MBD2705429.1"/>
    <property type="molecule type" value="Genomic_DNA"/>
</dbReference>
<comment type="caution">
    <text evidence="2">The sequence shown here is derived from an EMBL/GenBank/DDBJ whole genome shotgun (WGS) entry which is preliminary data.</text>
</comment>
<dbReference type="AlphaFoldDB" id="A0A927GAQ3"/>
<gene>
    <name evidence="2" type="ORF">IC229_32765</name>
</gene>
<evidence type="ECO:0000313" key="2">
    <source>
        <dbReference type="EMBL" id="MBD2705429.1"/>
    </source>
</evidence>